<dbReference type="VEuPathDB" id="TriTrypDB:TcIL3000.11.1920"/>
<name>G0UZI8_TRYCI</name>
<accession>G0UZI8</accession>
<reference evidence="1" key="1">
    <citation type="journal article" date="2012" name="Proc. Natl. Acad. Sci. U.S.A.">
        <title>Antigenic diversity is generated by distinct evolutionary mechanisms in African trypanosome species.</title>
        <authorList>
            <person name="Jackson A.P."/>
            <person name="Berry A."/>
            <person name="Aslett M."/>
            <person name="Allison H.C."/>
            <person name="Burton P."/>
            <person name="Vavrova-Anderson J."/>
            <person name="Brown R."/>
            <person name="Browne H."/>
            <person name="Corton N."/>
            <person name="Hauser H."/>
            <person name="Gamble J."/>
            <person name="Gilderthorp R."/>
            <person name="Marcello L."/>
            <person name="McQuillan J."/>
            <person name="Otto T.D."/>
            <person name="Quail M.A."/>
            <person name="Sanders M.J."/>
            <person name="van Tonder A."/>
            <person name="Ginger M.L."/>
            <person name="Field M.C."/>
            <person name="Barry J.D."/>
            <person name="Hertz-Fowler C."/>
            <person name="Berriman M."/>
        </authorList>
    </citation>
    <scope>NUCLEOTIDE SEQUENCE</scope>
    <source>
        <strain evidence="1">IL3000</strain>
    </source>
</reference>
<dbReference type="EMBL" id="HE575324">
    <property type="protein sequence ID" value="CCC94807.1"/>
    <property type="molecule type" value="Genomic_DNA"/>
</dbReference>
<organism evidence="1">
    <name type="scientific">Trypanosoma congolense (strain IL3000)</name>
    <dbReference type="NCBI Taxonomy" id="1068625"/>
    <lineage>
        <taxon>Eukaryota</taxon>
        <taxon>Discoba</taxon>
        <taxon>Euglenozoa</taxon>
        <taxon>Kinetoplastea</taxon>
        <taxon>Metakinetoplastina</taxon>
        <taxon>Trypanosomatida</taxon>
        <taxon>Trypanosomatidae</taxon>
        <taxon>Trypanosoma</taxon>
        <taxon>Nannomonas</taxon>
    </lineage>
</organism>
<proteinExistence type="predicted"/>
<feature type="non-terminal residue" evidence="1">
    <location>
        <position position="343"/>
    </location>
</feature>
<evidence type="ECO:0000313" key="1">
    <source>
        <dbReference type="EMBL" id="CCC94807.1"/>
    </source>
</evidence>
<dbReference type="AlphaFoldDB" id="G0UZI8"/>
<sequence length="343" mass="38274">MYFCFETFTLCCHYYLMMFVCRTAAFLLFRSFLCELIQPTLVHKHKGVYWAPRWKVLFRKMPVVGSGYTFADFLCRLERSPDSYMAPLYHEHSTLFVRRPDMFVRAISGVTWAKGAALVAAATYTQPVSVVVYRALLARMLLHNRHVQRCGTGSFVPWAAAMRVYHEAIATHGNAVPTRMTLSALRLCEPARKWEAAMSLLMLSQANEKLTLPMLVDAASCCATPATWMTAMDLLGRFHAQSPNVLPESIQSLRPIGTSASTVDAAAHALLPSSEVPTGEQRHVLQVLNRVVSCVPCEVAQSNLMCHSYLTHLGGSQNLSSGKEKYANERNFPAPMGVIYEAE</sequence>
<gene>
    <name evidence="1" type="ORF">TCIL3000_11_1920</name>
</gene>
<protein>
    <submittedName>
        <fullName evidence="1">Uncharacterized protein TCIL3000_11_1920</fullName>
    </submittedName>
</protein>